<dbReference type="Gramene" id="ONK74280">
    <property type="protein sequence ID" value="ONK74280"/>
    <property type="gene ID" value="A4U43_C03F4630"/>
</dbReference>
<dbReference type="Proteomes" id="UP000243459">
    <property type="component" value="Chromosome 3"/>
</dbReference>
<name>A0A5P1FCJ5_ASPOF</name>
<keyword evidence="2" id="KW-1185">Reference proteome</keyword>
<organism evidence="1 2">
    <name type="scientific">Asparagus officinalis</name>
    <name type="common">Garden asparagus</name>
    <dbReference type="NCBI Taxonomy" id="4686"/>
    <lineage>
        <taxon>Eukaryota</taxon>
        <taxon>Viridiplantae</taxon>
        <taxon>Streptophyta</taxon>
        <taxon>Embryophyta</taxon>
        <taxon>Tracheophyta</taxon>
        <taxon>Spermatophyta</taxon>
        <taxon>Magnoliopsida</taxon>
        <taxon>Liliopsida</taxon>
        <taxon>Asparagales</taxon>
        <taxon>Asparagaceae</taxon>
        <taxon>Asparagoideae</taxon>
        <taxon>Asparagus</taxon>
    </lineage>
</organism>
<protein>
    <submittedName>
        <fullName evidence="1">Uncharacterized protein</fullName>
    </submittedName>
</protein>
<accession>A0A5P1FCJ5</accession>
<gene>
    <name evidence="1" type="ORF">A4U43_C03F4630</name>
</gene>
<sequence>MDVVRIPSNISYFRDLLQNYISSTSLEDHRTALRDTPFVGYLDVANVPIHPVLVDCLLEVFDAEKNSFKIGGKWTSFSVQDVARITGLPMGGSIVDTSSLDCGVYT</sequence>
<proteinExistence type="predicted"/>
<reference evidence="2" key="1">
    <citation type="journal article" date="2017" name="Nat. Commun.">
        <title>The asparagus genome sheds light on the origin and evolution of a young Y chromosome.</title>
        <authorList>
            <person name="Harkess A."/>
            <person name="Zhou J."/>
            <person name="Xu C."/>
            <person name="Bowers J.E."/>
            <person name="Van der Hulst R."/>
            <person name="Ayyampalayam S."/>
            <person name="Mercati F."/>
            <person name="Riccardi P."/>
            <person name="McKain M.R."/>
            <person name="Kakrana A."/>
            <person name="Tang H."/>
            <person name="Ray J."/>
            <person name="Groenendijk J."/>
            <person name="Arikit S."/>
            <person name="Mathioni S.M."/>
            <person name="Nakano M."/>
            <person name="Shan H."/>
            <person name="Telgmann-Rauber A."/>
            <person name="Kanno A."/>
            <person name="Yue Z."/>
            <person name="Chen H."/>
            <person name="Li W."/>
            <person name="Chen Y."/>
            <person name="Xu X."/>
            <person name="Zhang Y."/>
            <person name="Luo S."/>
            <person name="Chen H."/>
            <person name="Gao J."/>
            <person name="Mao Z."/>
            <person name="Pires J.C."/>
            <person name="Luo M."/>
            <person name="Kudrna D."/>
            <person name="Wing R.A."/>
            <person name="Meyers B.C."/>
            <person name="Yi K."/>
            <person name="Kong H."/>
            <person name="Lavrijsen P."/>
            <person name="Sunseri F."/>
            <person name="Falavigna A."/>
            <person name="Ye Y."/>
            <person name="Leebens-Mack J.H."/>
            <person name="Chen G."/>
        </authorList>
    </citation>
    <scope>NUCLEOTIDE SEQUENCE [LARGE SCALE GENOMIC DNA]</scope>
    <source>
        <strain evidence="2">cv. DH0086</strain>
    </source>
</reference>
<evidence type="ECO:0000313" key="2">
    <source>
        <dbReference type="Proteomes" id="UP000243459"/>
    </source>
</evidence>
<dbReference type="AlphaFoldDB" id="A0A5P1FCJ5"/>
<dbReference type="EMBL" id="CM007383">
    <property type="protein sequence ID" value="ONK74280.1"/>
    <property type="molecule type" value="Genomic_DNA"/>
</dbReference>
<evidence type="ECO:0000313" key="1">
    <source>
        <dbReference type="EMBL" id="ONK74280.1"/>
    </source>
</evidence>